<accession>A0A7C6AA98</accession>
<name>A0A7C6AA98_UNCW3</name>
<organism evidence="3">
    <name type="scientific">candidate division WOR-3 bacterium</name>
    <dbReference type="NCBI Taxonomy" id="2052148"/>
    <lineage>
        <taxon>Bacteria</taxon>
        <taxon>Bacteria division WOR-3</taxon>
    </lineage>
</organism>
<sequence length="205" mass="23304">MGILQRKILFGGIVVLILLVILSVIFLYRPKIQARAKIQAEANNLRKQIAEMKEMVKGIGTLRRQITQLEEQNVELMSHVAPRDQLLTLLRELAKIAERYNLTFLEITPPGLDTMLQTETAEKPIRPVPFQIVLQGRYLDIGAYIENLNRFPYFVKVPEFEITGKDEIRPAVEARVLLNIYASSLPFAQEHGVETIESKPIGGKL</sequence>
<comment type="caution">
    <text evidence="3">The sequence shown here is derived from an EMBL/GenBank/DDBJ whole genome shotgun (WGS) entry which is preliminary data.</text>
</comment>
<keyword evidence="2" id="KW-0472">Membrane</keyword>
<dbReference type="InterPro" id="IPR007445">
    <property type="entry name" value="PilO"/>
</dbReference>
<evidence type="ECO:0000256" key="2">
    <source>
        <dbReference type="SAM" id="Phobius"/>
    </source>
</evidence>
<dbReference type="AlphaFoldDB" id="A0A7C6AA98"/>
<evidence type="ECO:0008006" key="4">
    <source>
        <dbReference type="Google" id="ProtNLM"/>
    </source>
</evidence>
<protein>
    <recommendedName>
        <fullName evidence="4">Type 4a pilus biogenesis protein PilO</fullName>
    </recommendedName>
</protein>
<evidence type="ECO:0000256" key="1">
    <source>
        <dbReference type="SAM" id="Coils"/>
    </source>
</evidence>
<keyword evidence="2" id="KW-0812">Transmembrane</keyword>
<dbReference type="InterPro" id="IPR014717">
    <property type="entry name" value="Transl_elong_EF1B/ribsomal_bS6"/>
</dbReference>
<keyword evidence="2" id="KW-1133">Transmembrane helix</keyword>
<reference evidence="3" key="1">
    <citation type="journal article" date="2020" name="mSystems">
        <title>Genome- and Community-Level Interaction Insights into Carbon Utilization and Element Cycling Functions of Hydrothermarchaeota in Hydrothermal Sediment.</title>
        <authorList>
            <person name="Zhou Z."/>
            <person name="Liu Y."/>
            <person name="Xu W."/>
            <person name="Pan J."/>
            <person name="Luo Z.H."/>
            <person name="Li M."/>
        </authorList>
    </citation>
    <scope>NUCLEOTIDE SEQUENCE [LARGE SCALE GENOMIC DNA]</scope>
    <source>
        <strain evidence="3">SpSt-876</strain>
    </source>
</reference>
<dbReference type="GO" id="GO:0043107">
    <property type="term" value="P:type IV pilus-dependent motility"/>
    <property type="evidence" value="ECO:0007669"/>
    <property type="project" value="InterPro"/>
</dbReference>
<dbReference type="GO" id="GO:0043683">
    <property type="term" value="P:type IV pilus assembly"/>
    <property type="evidence" value="ECO:0007669"/>
    <property type="project" value="InterPro"/>
</dbReference>
<dbReference type="Pfam" id="PF04350">
    <property type="entry name" value="PilO"/>
    <property type="match status" value="1"/>
</dbReference>
<dbReference type="PANTHER" id="PTHR39555">
    <property type="entry name" value="FIMBRIAL ASSEMBLY PROTEIN PILO-LIKE PROTEIN-RELATED"/>
    <property type="match status" value="1"/>
</dbReference>
<dbReference type="Gene3D" id="3.30.70.60">
    <property type="match status" value="1"/>
</dbReference>
<dbReference type="EMBL" id="DTLI01000166">
    <property type="protein sequence ID" value="HHS52586.1"/>
    <property type="molecule type" value="Genomic_DNA"/>
</dbReference>
<proteinExistence type="predicted"/>
<evidence type="ECO:0000313" key="3">
    <source>
        <dbReference type="EMBL" id="HHS52586.1"/>
    </source>
</evidence>
<feature type="transmembrane region" description="Helical" evidence="2">
    <location>
        <begin position="6"/>
        <end position="28"/>
    </location>
</feature>
<keyword evidence="1" id="KW-0175">Coiled coil</keyword>
<feature type="coiled-coil region" evidence="1">
    <location>
        <begin position="35"/>
        <end position="79"/>
    </location>
</feature>
<gene>
    <name evidence="3" type="ORF">ENW73_06955</name>
</gene>
<dbReference type="PANTHER" id="PTHR39555:SF1">
    <property type="entry name" value="TYPE IV PILUS INNER MEMBRANE COMPONENT PILO"/>
    <property type="match status" value="1"/>
</dbReference>